<name>A0ABU7VE57_9BACI</name>
<protein>
    <submittedName>
        <fullName evidence="1">Uncharacterized protein</fullName>
    </submittedName>
</protein>
<gene>
    <name evidence="1" type="ORF">V2W34_04710</name>
</gene>
<organism evidence="1 2">
    <name type="scientific">Virgibacillus dokdonensis</name>
    <dbReference type="NCBI Taxonomy" id="302167"/>
    <lineage>
        <taxon>Bacteria</taxon>
        <taxon>Bacillati</taxon>
        <taxon>Bacillota</taxon>
        <taxon>Bacilli</taxon>
        <taxon>Bacillales</taxon>
        <taxon>Bacillaceae</taxon>
        <taxon>Virgibacillus</taxon>
    </lineage>
</organism>
<dbReference type="RefSeq" id="WP_077706192.1">
    <property type="nucleotide sequence ID" value="NZ_JAZHPM010000006.1"/>
</dbReference>
<reference evidence="1 2" key="1">
    <citation type="submission" date="2024-01" db="EMBL/GenBank/DDBJ databases">
        <title>Survival strategy associated with biotechnological potential of Virgibacillus dokdonensis T4.6 isolated from salt-fermented shrimp paste.</title>
        <authorList>
            <person name="Doan T.V."/>
            <person name="Quach N.T."/>
            <person name="Phi Q.-T."/>
        </authorList>
    </citation>
    <scope>NUCLEOTIDE SEQUENCE [LARGE SCALE GENOMIC DNA]</scope>
    <source>
        <strain evidence="1 2">T4.6</strain>
    </source>
</reference>
<accession>A0ABU7VE57</accession>
<proteinExistence type="predicted"/>
<evidence type="ECO:0000313" key="2">
    <source>
        <dbReference type="Proteomes" id="UP001356080"/>
    </source>
</evidence>
<dbReference type="Proteomes" id="UP001356080">
    <property type="component" value="Unassembled WGS sequence"/>
</dbReference>
<keyword evidence="2" id="KW-1185">Reference proteome</keyword>
<comment type="caution">
    <text evidence="1">The sequence shown here is derived from an EMBL/GenBank/DDBJ whole genome shotgun (WGS) entry which is preliminary data.</text>
</comment>
<evidence type="ECO:0000313" key="1">
    <source>
        <dbReference type="EMBL" id="MEF2291315.1"/>
    </source>
</evidence>
<dbReference type="EMBL" id="JAZHPM010000006">
    <property type="protein sequence ID" value="MEF2291315.1"/>
    <property type="molecule type" value="Genomic_DNA"/>
</dbReference>
<sequence length="65" mass="7236">MFRNSFAAELRTRVGSNAEIATDSSLTEGVILKVTSQLVIVEEDSGYGPEKVYIAFNFINFVRFS</sequence>